<keyword evidence="1" id="KW-0472">Membrane</keyword>
<accession>A0A6I6JKZ0</accession>
<keyword evidence="5" id="KW-1185">Reference proteome</keyword>
<proteinExistence type="predicted"/>
<dbReference type="AlphaFoldDB" id="A0A6I6JKZ0"/>
<dbReference type="InterPro" id="IPR012373">
    <property type="entry name" value="Ferrdict_sens_TM"/>
</dbReference>
<protein>
    <submittedName>
        <fullName evidence="4">DUF4974 domain-containing protein</fullName>
    </submittedName>
</protein>
<dbReference type="EMBL" id="CP046401">
    <property type="protein sequence ID" value="QGY43466.1"/>
    <property type="molecule type" value="Genomic_DNA"/>
</dbReference>
<dbReference type="Pfam" id="PF16344">
    <property type="entry name" value="FecR_C"/>
    <property type="match status" value="1"/>
</dbReference>
<dbReference type="PANTHER" id="PTHR30273">
    <property type="entry name" value="PERIPLASMIC SIGNAL SENSOR AND SIGMA FACTOR ACTIVATOR FECR-RELATED"/>
    <property type="match status" value="1"/>
</dbReference>
<evidence type="ECO:0000313" key="4">
    <source>
        <dbReference type="EMBL" id="QGY43466.1"/>
    </source>
</evidence>
<reference evidence="4 5" key="1">
    <citation type="submission" date="2019-11" db="EMBL/GenBank/DDBJ databases">
        <authorList>
            <person name="Zheng R.K."/>
            <person name="Sun C.M."/>
        </authorList>
    </citation>
    <scope>NUCLEOTIDE SEQUENCE [LARGE SCALE GENOMIC DNA]</scope>
    <source>
        <strain evidence="4 5">WC007</strain>
    </source>
</reference>
<dbReference type="Proteomes" id="UP000428260">
    <property type="component" value="Chromosome"/>
</dbReference>
<dbReference type="FunFam" id="2.60.120.1440:FF:000001">
    <property type="entry name" value="Putative anti-sigma factor"/>
    <property type="match status" value="1"/>
</dbReference>
<dbReference type="Gene3D" id="2.60.120.1440">
    <property type="match status" value="1"/>
</dbReference>
<feature type="domain" description="FecR protein" evidence="2">
    <location>
        <begin position="112"/>
        <end position="203"/>
    </location>
</feature>
<dbReference type="RefSeq" id="WP_158864626.1">
    <property type="nucleotide sequence ID" value="NZ_CP046401.1"/>
</dbReference>
<evidence type="ECO:0000313" key="5">
    <source>
        <dbReference type="Proteomes" id="UP000428260"/>
    </source>
</evidence>
<organism evidence="4 5">
    <name type="scientific">Maribellus comscasis</name>
    <dbReference type="NCBI Taxonomy" id="2681766"/>
    <lineage>
        <taxon>Bacteria</taxon>
        <taxon>Pseudomonadati</taxon>
        <taxon>Bacteroidota</taxon>
        <taxon>Bacteroidia</taxon>
        <taxon>Marinilabiliales</taxon>
        <taxon>Prolixibacteraceae</taxon>
        <taxon>Maribellus</taxon>
    </lineage>
</organism>
<evidence type="ECO:0000259" key="3">
    <source>
        <dbReference type="Pfam" id="PF16344"/>
    </source>
</evidence>
<feature type="domain" description="Protein FecR C-terminal" evidence="3">
    <location>
        <begin position="248"/>
        <end position="312"/>
    </location>
</feature>
<keyword evidence="1" id="KW-0812">Transmembrane</keyword>
<dbReference type="GO" id="GO:0016989">
    <property type="term" value="F:sigma factor antagonist activity"/>
    <property type="evidence" value="ECO:0007669"/>
    <property type="project" value="TreeGrafter"/>
</dbReference>
<dbReference type="KEGG" id="mcos:GM418_07270"/>
<evidence type="ECO:0000256" key="1">
    <source>
        <dbReference type="SAM" id="Phobius"/>
    </source>
</evidence>
<feature type="transmembrane region" description="Helical" evidence="1">
    <location>
        <begin position="75"/>
        <end position="98"/>
    </location>
</feature>
<gene>
    <name evidence="4" type="ORF">GM418_07270</name>
</gene>
<dbReference type="PANTHER" id="PTHR30273:SF2">
    <property type="entry name" value="PROTEIN FECR"/>
    <property type="match status" value="1"/>
</dbReference>
<dbReference type="InterPro" id="IPR032508">
    <property type="entry name" value="FecR_C"/>
</dbReference>
<dbReference type="PIRSF" id="PIRSF018266">
    <property type="entry name" value="FecR"/>
    <property type="match status" value="1"/>
</dbReference>
<dbReference type="InterPro" id="IPR006860">
    <property type="entry name" value="FecR"/>
</dbReference>
<name>A0A6I6JKZ0_9BACT</name>
<sequence>MNKEKLHKFTLNKLSKESEIEEVLNWIESSEENKQEFETLKNLWAIAGFANYEDYAGKKSCKTQKLVKNRVIPMVLLKYAAIFVLAFFIGSISVYFLGYKESNELAWNEIIIPDGESAEVYLSDNTHVWLNSNSKLTYPQKFEGKTRDVKLSGEAYFDVSHNPENPFFVQTPELTVAVKGTSFNVQAYNSDDEVNVTLIKGKVSLQSPKGKFVSELSPGENAKFDLTKKTISLSKADTEFYTSWKDGYLVFRNETLEDIVRKFERWYNITVIFDDEEIKRIKFTGTIMKNKPIDQIFNILRYTAGIDYSFEIINHKPSIIHLKKKPM</sequence>
<dbReference type="Gene3D" id="3.55.50.30">
    <property type="match status" value="1"/>
</dbReference>
<keyword evidence="1" id="KW-1133">Transmembrane helix</keyword>
<dbReference type="Pfam" id="PF04773">
    <property type="entry name" value="FecR"/>
    <property type="match status" value="1"/>
</dbReference>
<evidence type="ECO:0000259" key="2">
    <source>
        <dbReference type="Pfam" id="PF04773"/>
    </source>
</evidence>